<accession>A0A6C0J7T3</accession>
<proteinExistence type="predicted"/>
<evidence type="ECO:0000313" key="1">
    <source>
        <dbReference type="EMBL" id="QHU00058.1"/>
    </source>
</evidence>
<reference evidence="1" key="1">
    <citation type="journal article" date="2020" name="Nature">
        <title>Giant virus diversity and host interactions through global metagenomics.</title>
        <authorList>
            <person name="Schulz F."/>
            <person name="Roux S."/>
            <person name="Paez-Espino D."/>
            <person name="Jungbluth S."/>
            <person name="Walsh D.A."/>
            <person name="Denef V.J."/>
            <person name="McMahon K.D."/>
            <person name="Konstantinidis K.T."/>
            <person name="Eloe-Fadrosh E.A."/>
            <person name="Kyrpides N.C."/>
            <person name="Woyke T."/>
        </authorList>
    </citation>
    <scope>NUCLEOTIDE SEQUENCE</scope>
    <source>
        <strain evidence="1">GVMAG-M-3300025778-1</strain>
    </source>
</reference>
<dbReference type="EMBL" id="MN740322">
    <property type="protein sequence ID" value="QHU00058.1"/>
    <property type="molecule type" value="Genomic_DNA"/>
</dbReference>
<protein>
    <submittedName>
        <fullName evidence="1">Uncharacterized protein</fullName>
    </submittedName>
</protein>
<organism evidence="1">
    <name type="scientific">viral metagenome</name>
    <dbReference type="NCBI Taxonomy" id="1070528"/>
    <lineage>
        <taxon>unclassified sequences</taxon>
        <taxon>metagenomes</taxon>
        <taxon>organismal metagenomes</taxon>
    </lineage>
</organism>
<sequence>MSSFRLTVWNFLENLASNPHLLEETNHKNTKKILNAYCGKGQGLGNKCNDHEACFAVQCESNGWTLKREDSRNGIFYAYQVHGPQRSIDFQLVYLVDGVVADSVNFDLKHSEEDSIFLNDGTFLRDVVYLVSFTRKLAPIKGQRKYPRQQVCVIALGQDVMTEKDRTALEKRFALIKQLNSVKEDLDHLVLYNRNANQYSCKRFTPEFTEDCLRKTQSWIVPSA</sequence>
<name>A0A6C0J7T3_9ZZZZ</name>
<dbReference type="AlphaFoldDB" id="A0A6C0J7T3"/>